<dbReference type="Proteomes" id="UP000265703">
    <property type="component" value="Unassembled WGS sequence"/>
</dbReference>
<keyword evidence="1" id="KW-1133">Transmembrane helix</keyword>
<organism evidence="3 4">
    <name type="scientific">Glomus cerebriforme</name>
    <dbReference type="NCBI Taxonomy" id="658196"/>
    <lineage>
        <taxon>Eukaryota</taxon>
        <taxon>Fungi</taxon>
        <taxon>Fungi incertae sedis</taxon>
        <taxon>Mucoromycota</taxon>
        <taxon>Glomeromycotina</taxon>
        <taxon>Glomeromycetes</taxon>
        <taxon>Glomerales</taxon>
        <taxon>Glomeraceae</taxon>
        <taxon>Glomus</taxon>
    </lineage>
</organism>
<accession>A0A397SEM9</accession>
<evidence type="ECO:0000313" key="4">
    <source>
        <dbReference type="Proteomes" id="UP000265703"/>
    </source>
</evidence>
<protein>
    <recommendedName>
        <fullName evidence="5">Sterol-sensing domain of SREBP cleavage-activation-domain-containing protein</fullName>
    </recommendedName>
</protein>
<keyword evidence="4" id="KW-1185">Reference proteome</keyword>
<dbReference type="OrthoDB" id="2341261at2759"/>
<evidence type="ECO:0000256" key="1">
    <source>
        <dbReference type="SAM" id="Phobius"/>
    </source>
</evidence>
<keyword evidence="1" id="KW-0812">Transmembrane</keyword>
<name>A0A397SEM9_9GLOM</name>
<feature type="transmembrane region" description="Helical" evidence="1">
    <location>
        <begin position="681"/>
        <end position="702"/>
    </location>
</feature>
<feature type="signal peptide" evidence="2">
    <location>
        <begin position="1"/>
        <end position="24"/>
    </location>
</feature>
<sequence>MSILNRTLLLLTIIILLSPISTLALDSLEYNEDLPNLRLEGSDTYNDGTIILLFSQGNNETRFNTDEIHLRIIFVNRQVNKVKIDLSSYPDLIPKCKGYKYLECSLNPSALIDGYVLIESFRNNTRKQMIVTWDGTIQSVLNLCGYQLSVAFDSKQDFLITESKKSSLIWSKFTVKNNLLKEEKSTYNVSKSNTNIDFYETLPLVEGGYATIIFTKTIFNNNKNESNEIYIVYFKDVPPYKRYLLHSFDSMISENEFRYFVGGFKNSFDGSGYTYLFFFKNHSFRIHFLSNGAVTFIDVNYLNRMNEKIFATPLFYGDYLGQSNNSLVIYDDNFQIKHVLDIPYDNENNYISFIMQKQSLFWSFNYNYNQKWNINYYPINSIDTTDSRYIYQNPSIIGTYPKIDEIVQIPSKNRKPFDFIINYNKPIMTSNENIIIYQYLNDNDIILRQIIPGQSEFCQLINETAISIKIFVSTLHQINAKYGIRVENNFVKIQFNEEPLLQISERIWTFNTSLETPEKLADQVTFIARLIFDEKNIKFYEKITSKHNNILKQLKDELVQAIPIDPIRLKIHKKVQIEDSNGQVLISATIMPPTINIGTERSTDSVLKDLNELIQQKKYNIISNGGITRFLDENYGVIAIPDFWTRYKNDLIILLISTIITGIIILYAHYKYPEGKNFFSIIKIILVTYDLILDIAFVIISANDVPYLFVFSLSSVVIPILFNMTMTIYSLIQEIVHNKDFNKWCKENGFITSIFTVLSSADVEALHILSSKIAGLNAFSAPPLSAKISRLVFLAGFINIFLEDIPQFIIQTRIQRKFYSSCNVIAP</sequence>
<evidence type="ECO:0008006" key="5">
    <source>
        <dbReference type="Google" id="ProtNLM"/>
    </source>
</evidence>
<feature type="transmembrane region" description="Helical" evidence="1">
    <location>
        <begin position="708"/>
        <end position="732"/>
    </location>
</feature>
<reference evidence="3 4" key="1">
    <citation type="submission" date="2018-06" db="EMBL/GenBank/DDBJ databases">
        <title>Comparative genomics reveals the genomic features of Rhizophagus irregularis, R. cerebriforme, R. diaphanum and Gigaspora rosea, and their symbiotic lifestyle signature.</title>
        <authorList>
            <person name="Morin E."/>
            <person name="San Clemente H."/>
            <person name="Chen E.C.H."/>
            <person name="De La Providencia I."/>
            <person name="Hainaut M."/>
            <person name="Kuo A."/>
            <person name="Kohler A."/>
            <person name="Murat C."/>
            <person name="Tang N."/>
            <person name="Roy S."/>
            <person name="Loubradou J."/>
            <person name="Henrissat B."/>
            <person name="Grigoriev I.V."/>
            <person name="Corradi N."/>
            <person name="Roux C."/>
            <person name="Martin F.M."/>
        </authorList>
    </citation>
    <scope>NUCLEOTIDE SEQUENCE [LARGE SCALE GENOMIC DNA]</scope>
    <source>
        <strain evidence="3 4">DAOM 227022</strain>
    </source>
</reference>
<gene>
    <name evidence="3" type="ORF">C1645_859937</name>
</gene>
<dbReference type="AlphaFoldDB" id="A0A397SEM9"/>
<evidence type="ECO:0000313" key="3">
    <source>
        <dbReference type="EMBL" id="RIA84002.1"/>
    </source>
</evidence>
<keyword evidence="1" id="KW-0472">Membrane</keyword>
<keyword evidence="2" id="KW-0732">Signal</keyword>
<feature type="transmembrane region" description="Helical" evidence="1">
    <location>
        <begin position="651"/>
        <end position="669"/>
    </location>
</feature>
<comment type="caution">
    <text evidence="3">The sequence shown here is derived from an EMBL/GenBank/DDBJ whole genome shotgun (WGS) entry which is preliminary data.</text>
</comment>
<evidence type="ECO:0000256" key="2">
    <source>
        <dbReference type="SAM" id="SignalP"/>
    </source>
</evidence>
<dbReference type="EMBL" id="QKYT01000526">
    <property type="protein sequence ID" value="RIA84002.1"/>
    <property type="molecule type" value="Genomic_DNA"/>
</dbReference>
<dbReference type="STRING" id="658196.A0A397SEM9"/>
<feature type="chain" id="PRO_5017338812" description="Sterol-sensing domain of SREBP cleavage-activation-domain-containing protein" evidence="2">
    <location>
        <begin position="25"/>
        <end position="827"/>
    </location>
</feature>
<proteinExistence type="predicted"/>